<accession>A0AAE9JV74</accession>
<evidence type="ECO:0000313" key="1">
    <source>
        <dbReference type="EMBL" id="UMO77191.1"/>
    </source>
</evidence>
<dbReference type="Proteomes" id="UP000829466">
    <property type="component" value="Segment"/>
</dbReference>
<gene>
    <name evidence="1" type="ORF">SmaMPs15_000040</name>
</gene>
<evidence type="ECO:0000313" key="2">
    <source>
        <dbReference type="Proteomes" id="UP000829466"/>
    </source>
</evidence>
<dbReference type="EMBL" id="OL702939">
    <property type="protein sequence ID" value="UMO77191.1"/>
    <property type="molecule type" value="Genomic_DNA"/>
</dbReference>
<organism evidence="1 2">
    <name type="scientific">Stenotrophomonas maltophilia phage vB_SmaM_Ps15</name>
    <dbReference type="NCBI Taxonomy" id="3071007"/>
    <lineage>
        <taxon>Viruses</taxon>
        <taxon>Duplodnaviria</taxon>
        <taxon>Heunggongvirae</taxon>
        <taxon>Uroviricota</taxon>
        <taxon>Caudoviricetes</taxon>
        <taxon>Menderavirus</taxon>
        <taxon>Menderavirus Ps15</taxon>
    </lineage>
</organism>
<sequence length="61" mass="7089">MMKLHLSNAEIDSLPFDIQHMINSSEEIFPDGAVYRVFLVSFALWNATHNALEEIDMRENH</sequence>
<proteinExistence type="predicted"/>
<name>A0AAE9JV74_9CAUD</name>
<keyword evidence="2" id="KW-1185">Reference proteome</keyword>
<reference evidence="1 2" key="1">
    <citation type="submission" date="2021-12" db="EMBL/GenBank/DDBJ databases">
        <title>Characterization of bacteriophage vB_SmaM_Ps15 infective to Stenotrophomonas maltophila clinical ocular isolates.</title>
        <authorList>
            <person name="Damnjanovic D."/>
            <person name="Vazquez-Campos X."/>
            <person name="Elliott L."/>
            <person name="Willcox M."/>
            <person name="Bridge W.J."/>
        </authorList>
    </citation>
    <scope>NUCLEOTIDE SEQUENCE [LARGE SCALE GENOMIC DNA]</scope>
</reference>
<protein>
    <submittedName>
        <fullName evidence="1">Uncharacterized protein</fullName>
    </submittedName>
</protein>